<sequence length="518" mass="56620">MTEKIFIFDTTLRDGEQSPGATMNLEEKVQIAEILEEMNVDIIEAGFPIASNGDFEAVLEISKNINNSTIAGLARAKLADIDRAWEAVKNAKSSRIHTFIATSPVHMKYKLRKNKSEVLEAIQQTVSYARNLCPDIEWSCEDAGRSDIDFLYQCIELAIRCGATTINIPDTVGYTLPNEFGSIFKSVRNNVPNIDKAILSAHTHNDLGLAVANSLAAVQEGARQVECTINGLGERAGNSALEEIVMAIKVKKDLIPFHTEIKTEFITKASRLVSSITGFSVQPNKAIVGANAFAHEAGIHQDGMLKHTGTYEIMTPDSVGLTKSSLVLGKHSGKHAFNEKLKELGYDFGDNALMELFGRFKDLADKKKEIFDEDLMALAGDRTVSYNEHIKFVSLLVNAGSIEKHEATVSLEIDGEKKSTTSFGNGPVDGTFNAIKKLTKTDFKLKLYQVHAITAGTDAQGEVTVRLEDRGLTSQAKGSDPDIIVASAKAYINSLNKLIFKKSKSMSNEISEIEIEGI</sequence>
<dbReference type="HAMAP" id="MF_01025">
    <property type="entry name" value="LeuA_type1"/>
    <property type="match status" value="1"/>
</dbReference>
<dbReference type="EC" id="2.3.3.13" evidence="3"/>
<keyword evidence="6" id="KW-0808">Transferase</keyword>
<dbReference type="InterPro" id="IPR013709">
    <property type="entry name" value="2-isopropylmalate_synth_dimer"/>
</dbReference>
<dbReference type="AlphaFoldDB" id="A0A381SE51"/>
<dbReference type="Pfam" id="PF22617">
    <property type="entry name" value="HCS_D2"/>
    <property type="match status" value="1"/>
</dbReference>
<name>A0A381SE51_9ZZZZ</name>
<dbReference type="NCBIfam" id="NF002087">
    <property type="entry name" value="PRK00915.1-4"/>
    <property type="match status" value="1"/>
</dbReference>
<dbReference type="SMART" id="SM00917">
    <property type="entry name" value="LeuA_dimer"/>
    <property type="match status" value="1"/>
</dbReference>
<dbReference type="FunFam" id="1.10.238.260:FF:000001">
    <property type="entry name" value="2-isopropylmalate synthase"/>
    <property type="match status" value="1"/>
</dbReference>
<dbReference type="Gene3D" id="3.20.20.70">
    <property type="entry name" value="Aldolase class I"/>
    <property type="match status" value="1"/>
</dbReference>
<keyword evidence="5" id="KW-0028">Amino-acid biosynthesis</keyword>
<comment type="similarity">
    <text evidence="2">Belongs to the alpha-IPM synthase/homocitrate synthase family. LeuA type 1 subfamily.</text>
</comment>
<evidence type="ECO:0000256" key="7">
    <source>
        <dbReference type="ARBA" id="ARBA00022723"/>
    </source>
</evidence>
<evidence type="ECO:0000313" key="10">
    <source>
        <dbReference type="EMBL" id="SVA01588.1"/>
    </source>
</evidence>
<keyword evidence="4" id="KW-0432">Leucine biosynthesis</keyword>
<gene>
    <name evidence="10" type="ORF">METZ01_LOCUS54442</name>
</gene>
<evidence type="ECO:0000256" key="5">
    <source>
        <dbReference type="ARBA" id="ARBA00022605"/>
    </source>
</evidence>
<evidence type="ECO:0000256" key="4">
    <source>
        <dbReference type="ARBA" id="ARBA00022430"/>
    </source>
</evidence>
<protein>
    <recommendedName>
        <fullName evidence="3">2-isopropylmalate synthase</fullName>
        <ecNumber evidence="3">2.3.3.13</ecNumber>
    </recommendedName>
</protein>
<dbReference type="EMBL" id="UINC01002918">
    <property type="protein sequence ID" value="SVA01588.1"/>
    <property type="molecule type" value="Genomic_DNA"/>
</dbReference>
<proteinExistence type="inferred from homology"/>
<dbReference type="InterPro" id="IPR000891">
    <property type="entry name" value="PYR_CT"/>
</dbReference>
<dbReference type="InterPro" id="IPR036230">
    <property type="entry name" value="LeuA_allosteric_dom_sf"/>
</dbReference>
<organism evidence="10">
    <name type="scientific">marine metagenome</name>
    <dbReference type="NCBI Taxonomy" id="408172"/>
    <lineage>
        <taxon>unclassified sequences</taxon>
        <taxon>metagenomes</taxon>
        <taxon>ecological metagenomes</taxon>
    </lineage>
</organism>
<dbReference type="PANTHER" id="PTHR10277:SF9">
    <property type="entry name" value="2-ISOPROPYLMALATE SYNTHASE 1, CHLOROPLASTIC-RELATED"/>
    <property type="match status" value="1"/>
</dbReference>
<dbReference type="InterPro" id="IPR005671">
    <property type="entry name" value="LeuA_bact_synth"/>
</dbReference>
<accession>A0A381SE51</accession>
<dbReference type="PROSITE" id="PS00816">
    <property type="entry name" value="AIPM_HOMOCIT_SYNTH_2"/>
    <property type="match status" value="1"/>
</dbReference>
<dbReference type="FunFam" id="3.30.160.270:FF:000003">
    <property type="entry name" value="2-isopropylmalate synthase"/>
    <property type="match status" value="1"/>
</dbReference>
<dbReference type="Pfam" id="PF08502">
    <property type="entry name" value="LeuA_dimer"/>
    <property type="match status" value="1"/>
</dbReference>
<dbReference type="UniPathway" id="UPA00048">
    <property type="reaction ID" value="UER00070"/>
</dbReference>
<dbReference type="Gene3D" id="1.10.238.260">
    <property type="match status" value="1"/>
</dbReference>
<dbReference type="CDD" id="cd07940">
    <property type="entry name" value="DRE_TIM_IPMS"/>
    <property type="match status" value="1"/>
</dbReference>
<dbReference type="Gene3D" id="3.30.160.270">
    <property type="match status" value="1"/>
</dbReference>
<dbReference type="InterPro" id="IPR054691">
    <property type="entry name" value="LeuA/HCS_post-cat"/>
</dbReference>
<dbReference type="FunFam" id="3.20.20.70:FF:000010">
    <property type="entry name" value="2-isopropylmalate synthase"/>
    <property type="match status" value="1"/>
</dbReference>
<evidence type="ECO:0000256" key="2">
    <source>
        <dbReference type="ARBA" id="ARBA00009396"/>
    </source>
</evidence>
<dbReference type="GO" id="GO:0003852">
    <property type="term" value="F:2-isopropylmalate synthase activity"/>
    <property type="evidence" value="ECO:0007669"/>
    <property type="project" value="UniProtKB-EC"/>
</dbReference>
<dbReference type="GO" id="GO:0005829">
    <property type="term" value="C:cytosol"/>
    <property type="evidence" value="ECO:0007669"/>
    <property type="project" value="TreeGrafter"/>
</dbReference>
<dbReference type="NCBIfam" id="NF002086">
    <property type="entry name" value="PRK00915.1-3"/>
    <property type="match status" value="1"/>
</dbReference>
<dbReference type="InterPro" id="IPR002034">
    <property type="entry name" value="AIPM/Hcit_synth_CS"/>
</dbReference>
<dbReference type="InterPro" id="IPR013785">
    <property type="entry name" value="Aldolase_TIM"/>
</dbReference>
<dbReference type="NCBIfam" id="TIGR00973">
    <property type="entry name" value="leuA_bact"/>
    <property type="match status" value="1"/>
</dbReference>
<dbReference type="InterPro" id="IPR050073">
    <property type="entry name" value="2-IPM_HCS-like"/>
</dbReference>
<evidence type="ECO:0000256" key="6">
    <source>
        <dbReference type="ARBA" id="ARBA00022679"/>
    </source>
</evidence>
<reference evidence="10" key="1">
    <citation type="submission" date="2018-05" db="EMBL/GenBank/DDBJ databases">
        <authorList>
            <person name="Lanie J.A."/>
            <person name="Ng W.-L."/>
            <person name="Kazmierczak K.M."/>
            <person name="Andrzejewski T.M."/>
            <person name="Davidsen T.M."/>
            <person name="Wayne K.J."/>
            <person name="Tettelin H."/>
            <person name="Glass J.I."/>
            <person name="Rusch D."/>
            <person name="Podicherti R."/>
            <person name="Tsui H.-C.T."/>
            <person name="Winkler M.E."/>
        </authorList>
    </citation>
    <scope>NUCLEOTIDE SEQUENCE</scope>
</reference>
<dbReference type="PANTHER" id="PTHR10277">
    <property type="entry name" value="HOMOCITRATE SYNTHASE-RELATED"/>
    <property type="match status" value="1"/>
</dbReference>
<dbReference type="GO" id="GO:0009098">
    <property type="term" value="P:L-leucine biosynthetic process"/>
    <property type="evidence" value="ECO:0007669"/>
    <property type="project" value="UniProtKB-UniPathway"/>
</dbReference>
<keyword evidence="8" id="KW-0100">Branched-chain amino acid biosynthesis</keyword>
<dbReference type="Pfam" id="PF00682">
    <property type="entry name" value="HMGL-like"/>
    <property type="match status" value="1"/>
</dbReference>
<dbReference type="GO" id="GO:0046872">
    <property type="term" value="F:metal ion binding"/>
    <property type="evidence" value="ECO:0007669"/>
    <property type="project" value="UniProtKB-KW"/>
</dbReference>
<dbReference type="SUPFAM" id="SSF51569">
    <property type="entry name" value="Aldolase"/>
    <property type="match status" value="1"/>
</dbReference>
<evidence type="ECO:0000256" key="1">
    <source>
        <dbReference type="ARBA" id="ARBA00004689"/>
    </source>
</evidence>
<evidence type="ECO:0000256" key="3">
    <source>
        <dbReference type="ARBA" id="ARBA00012973"/>
    </source>
</evidence>
<feature type="domain" description="Pyruvate carboxyltransferase" evidence="9">
    <location>
        <begin position="5"/>
        <end position="267"/>
    </location>
</feature>
<dbReference type="SUPFAM" id="SSF110921">
    <property type="entry name" value="2-isopropylmalate synthase LeuA, allosteric (dimerisation) domain"/>
    <property type="match status" value="1"/>
</dbReference>
<evidence type="ECO:0000256" key="8">
    <source>
        <dbReference type="ARBA" id="ARBA00023304"/>
    </source>
</evidence>
<dbReference type="PROSITE" id="PS50991">
    <property type="entry name" value="PYR_CT"/>
    <property type="match status" value="1"/>
</dbReference>
<keyword evidence="7" id="KW-0479">Metal-binding</keyword>
<evidence type="ECO:0000259" key="9">
    <source>
        <dbReference type="PROSITE" id="PS50991"/>
    </source>
</evidence>
<dbReference type="PROSITE" id="PS00815">
    <property type="entry name" value="AIPM_HOMOCIT_SYNTH_1"/>
    <property type="match status" value="1"/>
</dbReference>
<comment type="pathway">
    <text evidence="1">Amino-acid biosynthesis; L-leucine biosynthesis; L-leucine from 3-methyl-2-oxobutanoate: step 1/4.</text>
</comment>